<sequence length="350" mass="39556">MMAEEVMYRQYFYDYNPAMDLFAGPEFIPSTLNYPVMAPAQYTNTSSDAEWMTASPGSCYSSGSTSPAYYDAATAAIQPSVTPLPEVPAPQIAAKAPSSRPLSNSARILSQIERQYEDSCCSSASDSDILANSEIPTKIKIKRGTTVPTVIKRKRRLAANARERKRMLGLNDAFDRLRQHLPGPGNDRQLSKHETLQMAQSYITALYKLLVDDLRSSSPPLDKEAGGRFYPEYIPLTSLEYVHSLTRRSVNIRVETCERVSPPSWIQDQTKPKPTRSSQPSRRKVIPPVIRRKRRLAANARERKRMHSLNEAFDRLRRYLPTIGNDRQLSKHETLQMAQSYITALAELLK</sequence>
<comment type="caution">
    <text evidence="8">The sequence shown here is derived from an EMBL/GenBank/DDBJ whole genome shotgun (WGS) entry which is preliminary data.</text>
</comment>
<dbReference type="AlphaFoldDB" id="A0ABD1DHK7"/>
<dbReference type="SUPFAM" id="SSF47459">
    <property type="entry name" value="HLH, helix-loop-helix DNA-binding domain"/>
    <property type="match status" value="2"/>
</dbReference>
<dbReference type="PANTHER" id="PTHR19290:SF162">
    <property type="entry name" value="TRANSCRIPTION FACTOR ATOH7"/>
    <property type="match status" value="1"/>
</dbReference>
<feature type="domain" description="BHLH" evidence="7">
    <location>
        <begin position="293"/>
        <end position="345"/>
    </location>
</feature>
<evidence type="ECO:0000256" key="4">
    <source>
        <dbReference type="ARBA" id="ARBA00022902"/>
    </source>
</evidence>
<evidence type="ECO:0000256" key="3">
    <source>
        <dbReference type="ARBA" id="ARBA00022782"/>
    </source>
</evidence>
<evidence type="ECO:0000313" key="9">
    <source>
        <dbReference type="Proteomes" id="UP001562425"/>
    </source>
</evidence>
<dbReference type="PANTHER" id="PTHR19290">
    <property type="entry name" value="BASIC HELIX-LOOP-HELIX PROTEIN NEUROGENIN-RELATED"/>
    <property type="match status" value="1"/>
</dbReference>
<dbReference type="InterPro" id="IPR036638">
    <property type="entry name" value="HLH_DNA-bd_sf"/>
</dbReference>
<evidence type="ECO:0000259" key="7">
    <source>
        <dbReference type="PROSITE" id="PS50888"/>
    </source>
</evidence>
<dbReference type="Gene3D" id="4.10.280.10">
    <property type="entry name" value="Helix-loop-helix DNA-binding domain"/>
    <property type="match status" value="2"/>
</dbReference>
<dbReference type="InterPro" id="IPR050359">
    <property type="entry name" value="bHLH_transcription_factors"/>
</dbReference>
<dbReference type="InterPro" id="IPR011598">
    <property type="entry name" value="bHLH_dom"/>
</dbReference>
<keyword evidence="2" id="KW-0217">Developmental protein</keyword>
<dbReference type="GO" id="GO:0007399">
    <property type="term" value="P:nervous system development"/>
    <property type="evidence" value="ECO:0007669"/>
    <property type="project" value="UniProtKB-KW"/>
</dbReference>
<comment type="subcellular location">
    <subcellularLocation>
        <location evidence="1">Nucleus</location>
    </subcellularLocation>
</comment>
<evidence type="ECO:0000256" key="5">
    <source>
        <dbReference type="ARBA" id="ARBA00023242"/>
    </source>
</evidence>
<gene>
    <name evidence="8" type="ORF">pipiens_001192</name>
</gene>
<dbReference type="EMBL" id="JBEHCU010005681">
    <property type="protein sequence ID" value="KAL1399032.1"/>
    <property type="molecule type" value="Genomic_DNA"/>
</dbReference>
<dbReference type="Pfam" id="PF00010">
    <property type="entry name" value="HLH"/>
    <property type="match status" value="2"/>
</dbReference>
<keyword evidence="9" id="KW-1185">Reference proteome</keyword>
<evidence type="ECO:0000313" key="8">
    <source>
        <dbReference type="EMBL" id="KAL1399032.1"/>
    </source>
</evidence>
<reference evidence="8 9" key="1">
    <citation type="submission" date="2024-05" db="EMBL/GenBank/DDBJ databases">
        <title>Culex pipiens pipiens assembly and annotation.</title>
        <authorList>
            <person name="Alout H."/>
            <person name="Durand T."/>
        </authorList>
    </citation>
    <scope>NUCLEOTIDE SEQUENCE [LARGE SCALE GENOMIC DNA]</scope>
    <source>
        <strain evidence="8">HA-2024</strain>
        <tissue evidence="8">Whole body</tissue>
    </source>
</reference>
<dbReference type="GO" id="GO:0005634">
    <property type="term" value="C:nucleus"/>
    <property type="evidence" value="ECO:0007669"/>
    <property type="project" value="UniProtKB-SubCell"/>
</dbReference>
<keyword evidence="3" id="KW-0221">Differentiation</keyword>
<evidence type="ECO:0000256" key="2">
    <source>
        <dbReference type="ARBA" id="ARBA00022473"/>
    </source>
</evidence>
<organism evidence="8 9">
    <name type="scientific">Culex pipiens pipiens</name>
    <name type="common">Northern house mosquito</name>
    <dbReference type="NCBI Taxonomy" id="38569"/>
    <lineage>
        <taxon>Eukaryota</taxon>
        <taxon>Metazoa</taxon>
        <taxon>Ecdysozoa</taxon>
        <taxon>Arthropoda</taxon>
        <taxon>Hexapoda</taxon>
        <taxon>Insecta</taxon>
        <taxon>Pterygota</taxon>
        <taxon>Neoptera</taxon>
        <taxon>Endopterygota</taxon>
        <taxon>Diptera</taxon>
        <taxon>Nematocera</taxon>
        <taxon>Culicoidea</taxon>
        <taxon>Culicidae</taxon>
        <taxon>Culicinae</taxon>
        <taxon>Culicini</taxon>
        <taxon>Culex</taxon>
        <taxon>Culex</taxon>
    </lineage>
</organism>
<proteinExistence type="predicted"/>
<keyword evidence="5" id="KW-0539">Nucleus</keyword>
<protein>
    <recommendedName>
        <fullName evidence="7">BHLH domain-containing protein</fullName>
    </recommendedName>
</protein>
<dbReference type="Proteomes" id="UP001562425">
    <property type="component" value="Unassembled WGS sequence"/>
</dbReference>
<evidence type="ECO:0000256" key="1">
    <source>
        <dbReference type="ARBA" id="ARBA00004123"/>
    </source>
</evidence>
<keyword evidence="4" id="KW-0524">Neurogenesis</keyword>
<dbReference type="GO" id="GO:0030154">
    <property type="term" value="P:cell differentiation"/>
    <property type="evidence" value="ECO:0007669"/>
    <property type="project" value="UniProtKB-KW"/>
</dbReference>
<feature type="domain" description="BHLH" evidence="7">
    <location>
        <begin position="154"/>
        <end position="206"/>
    </location>
</feature>
<dbReference type="PROSITE" id="PS50888">
    <property type="entry name" value="BHLH"/>
    <property type="match status" value="2"/>
</dbReference>
<feature type="region of interest" description="Disordered" evidence="6">
    <location>
        <begin position="261"/>
        <end position="285"/>
    </location>
</feature>
<accession>A0ABD1DHK7</accession>
<evidence type="ECO:0000256" key="6">
    <source>
        <dbReference type="SAM" id="MobiDB-lite"/>
    </source>
</evidence>
<dbReference type="SMART" id="SM00353">
    <property type="entry name" value="HLH"/>
    <property type="match status" value="2"/>
</dbReference>
<name>A0ABD1DHK7_CULPP</name>